<sequence length="51" mass="5899">MIWKYCSELIIKPGISPIVLPIVYKPYQSKSKKHLFQKQTTSKTNTTNTSQ</sequence>
<evidence type="ECO:0000256" key="1">
    <source>
        <dbReference type="SAM" id="MobiDB-lite"/>
    </source>
</evidence>
<dbReference type="STRING" id="1341181.FLJC2902T_19930"/>
<feature type="compositionally biased region" description="Low complexity" evidence="1">
    <location>
        <begin position="37"/>
        <end position="51"/>
    </location>
</feature>
<accession>V6SS93</accession>
<dbReference type="Proteomes" id="UP000018004">
    <property type="component" value="Unassembled WGS sequence"/>
</dbReference>
<name>V6SS93_9FLAO</name>
<reference evidence="2 3" key="1">
    <citation type="submission" date="2013-08" db="EMBL/GenBank/DDBJ databases">
        <title>Flavobacterium limnosediminis JC2902 genome sequencing.</title>
        <authorList>
            <person name="Lee K."/>
            <person name="Yi H."/>
            <person name="Park S."/>
            <person name="Chun J."/>
        </authorList>
    </citation>
    <scope>NUCLEOTIDE SEQUENCE [LARGE SCALE GENOMIC DNA]</scope>
    <source>
        <strain evidence="2 3">JC2902</strain>
    </source>
</reference>
<protein>
    <submittedName>
        <fullName evidence="2">Uncharacterized protein</fullName>
    </submittedName>
</protein>
<gene>
    <name evidence="2" type="ORF">FLJC2902T_19930</name>
</gene>
<evidence type="ECO:0000313" key="2">
    <source>
        <dbReference type="EMBL" id="ESU27290.1"/>
    </source>
</evidence>
<keyword evidence="3" id="KW-1185">Reference proteome</keyword>
<comment type="caution">
    <text evidence="2">The sequence shown here is derived from an EMBL/GenBank/DDBJ whole genome shotgun (WGS) entry which is preliminary data.</text>
</comment>
<dbReference type="AlphaFoldDB" id="V6SS93"/>
<organism evidence="2 3">
    <name type="scientific">Flavobacterium limnosediminis JC2902</name>
    <dbReference type="NCBI Taxonomy" id="1341181"/>
    <lineage>
        <taxon>Bacteria</taxon>
        <taxon>Pseudomonadati</taxon>
        <taxon>Bacteroidota</taxon>
        <taxon>Flavobacteriia</taxon>
        <taxon>Flavobacteriales</taxon>
        <taxon>Flavobacteriaceae</taxon>
        <taxon>Flavobacterium</taxon>
    </lineage>
</organism>
<evidence type="ECO:0000313" key="3">
    <source>
        <dbReference type="Proteomes" id="UP000018004"/>
    </source>
</evidence>
<feature type="region of interest" description="Disordered" evidence="1">
    <location>
        <begin position="30"/>
        <end position="51"/>
    </location>
</feature>
<proteinExistence type="predicted"/>
<dbReference type="EMBL" id="AVGG01000011">
    <property type="protein sequence ID" value="ESU27290.1"/>
    <property type="molecule type" value="Genomic_DNA"/>
</dbReference>